<evidence type="ECO:0000256" key="1">
    <source>
        <dbReference type="SAM" id="MobiDB-lite"/>
    </source>
</evidence>
<evidence type="ECO:0000313" key="2">
    <source>
        <dbReference type="EMBL" id="CAK7912997.1"/>
    </source>
</evidence>
<dbReference type="EMBL" id="OZ004258">
    <property type="protein sequence ID" value="CAK7912997.1"/>
    <property type="molecule type" value="Genomic_DNA"/>
</dbReference>
<name>A0ABP0EFB3_9ASCO</name>
<protein>
    <submittedName>
        <fullName evidence="2">Uncharacterized protein</fullName>
    </submittedName>
</protein>
<keyword evidence="3" id="KW-1185">Reference proteome</keyword>
<gene>
    <name evidence="2" type="ORF">CAAN4_F09560</name>
</gene>
<sequence length="89" mass="9628">MVKPVNQNKYGTGTTGLQPNDKSQIDNASNSTMEQSEVVNMELDVSSSSLIVSTKQTLFAADSPFFLSPCISIYQAAHPVDVANSKFQK</sequence>
<accession>A0ABP0EFB3</accession>
<feature type="region of interest" description="Disordered" evidence="1">
    <location>
        <begin position="1"/>
        <end position="35"/>
    </location>
</feature>
<evidence type="ECO:0000313" key="3">
    <source>
        <dbReference type="Proteomes" id="UP001497600"/>
    </source>
</evidence>
<reference evidence="2 3" key="1">
    <citation type="submission" date="2024-01" db="EMBL/GenBank/DDBJ databases">
        <authorList>
            <consortium name="Genoscope - CEA"/>
            <person name="William W."/>
        </authorList>
    </citation>
    <scope>NUCLEOTIDE SEQUENCE [LARGE SCALE GENOMIC DNA]</scope>
    <source>
        <strain evidence="2 3">29B2s-10</strain>
    </source>
</reference>
<dbReference type="Proteomes" id="UP001497600">
    <property type="component" value="Chromosome F"/>
</dbReference>
<organism evidence="2 3">
    <name type="scientific">[Candida] anglica</name>
    <dbReference type="NCBI Taxonomy" id="148631"/>
    <lineage>
        <taxon>Eukaryota</taxon>
        <taxon>Fungi</taxon>
        <taxon>Dikarya</taxon>
        <taxon>Ascomycota</taxon>
        <taxon>Saccharomycotina</taxon>
        <taxon>Pichiomycetes</taxon>
        <taxon>Debaryomycetaceae</taxon>
        <taxon>Kurtzmaniella</taxon>
    </lineage>
</organism>
<proteinExistence type="predicted"/>